<dbReference type="OrthoDB" id="2107166at2759"/>
<keyword evidence="3" id="KW-1185">Reference proteome</keyword>
<feature type="region of interest" description="Disordered" evidence="1">
    <location>
        <begin position="85"/>
        <end position="183"/>
    </location>
</feature>
<dbReference type="EMBL" id="ML213772">
    <property type="protein sequence ID" value="TFK31349.1"/>
    <property type="molecule type" value="Genomic_DNA"/>
</dbReference>
<proteinExistence type="predicted"/>
<feature type="compositionally biased region" description="Low complexity" evidence="1">
    <location>
        <begin position="172"/>
        <end position="183"/>
    </location>
</feature>
<gene>
    <name evidence="2" type="ORF">BDQ12DRAFT_694277</name>
</gene>
<evidence type="ECO:0000313" key="2">
    <source>
        <dbReference type="EMBL" id="TFK31349.1"/>
    </source>
</evidence>
<dbReference type="Proteomes" id="UP000308652">
    <property type="component" value="Unassembled WGS sequence"/>
</dbReference>
<feature type="compositionally biased region" description="Low complexity" evidence="1">
    <location>
        <begin position="92"/>
        <end position="114"/>
    </location>
</feature>
<organism evidence="2 3">
    <name type="scientific">Crucibulum laeve</name>
    <dbReference type="NCBI Taxonomy" id="68775"/>
    <lineage>
        <taxon>Eukaryota</taxon>
        <taxon>Fungi</taxon>
        <taxon>Dikarya</taxon>
        <taxon>Basidiomycota</taxon>
        <taxon>Agaricomycotina</taxon>
        <taxon>Agaricomycetes</taxon>
        <taxon>Agaricomycetidae</taxon>
        <taxon>Agaricales</taxon>
        <taxon>Agaricineae</taxon>
        <taxon>Nidulariaceae</taxon>
        <taxon>Crucibulum</taxon>
    </lineage>
</organism>
<evidence type="ECO:0000313" key="3">
    <source>
        <dbReference type="Proteomes" id="UP000308652"/>
    </source>
</evidence>
<name>A0A5C3LE31_9AGAR</name>
<sequence length="183" mass="20231">MGRWTQEHDDATRLPEGMTRVAYDVDTEQYTFRDCTGVLYHAPPHSEYGPLTRVVDTSITRPEAFDTARNRVQLSIKVDSPPPAATFQDFLPASAISSPSSAKTSKSPSSSTPTSDEKKNPKARFVSAVRKTGLPGVVDNLRRSMTSAQKTADVSGYQPMQEDDTHPRGAYRQQSQNSQPSRR</sequence>
<protein>
    <submittedName>
        <fullName evidence="2">Uncharacterized protein</fullName>
    </submittedName>
</protein>
<reference evidence="2 3" key="1">
    <citation type="journal article" date="2019" name="Nat. Ecol. Evol.">
        <title>Megaphylogeny resolves global patterns of mushroom evolution.</title>
        <authorList>
            <person name="Varga T."/>
            <person name="Krizsan K."/>
            <person name="Foldi C."/>
            <person name="Dima B."/>
            <person name="Sanchez-Garcia M."/>
            <person name="Sanchez-Ramirez S."/>
            <person name="Szollosi G.J."/>
            <person name="Szarkandi J.G."/>
            <person name="Papp V."/>
            <person name="Albert L."/>
            <person name="Andreopoulos W."/>
            <person name="Angelini C."/>
            <person name="Antonin V."/>
            <person name="Barry K.W."/>
            <person name="Bougher N.L."/>
            <person name="Buchanan P."/>
            <person name="Buyck B."/>
            <person name="Bense V."/>
            <person name="Catcheside P."/>
            <person name="Chovatia M."/>
            <person name="Cooper J."/>
            <person name="Damon W."/>
            <person name="Desjardin D."/>
            <person name="Finy P."/>
            <person name="Geml J."/>
            <person name="Haridas S."/>
            <person name="Hughes K."/>
            <person name="Justo A."/>
            <person name="Karasinski D."/>
            <person name="Kautmanova I."/>
            <person name="Kiss B."/>
            <person name="Kocsube S."/>
            <person name="Kotiranta H."/>
            <person name="LaButti K.M."/>
            <person name="Lechner B.E."/>
            <person name="Liimatainen K."/>
            <person name="Lipzen A."/>
            <person name="Lukacs Z."/>
            <person name="Mihaltcheva S."/>
            <person name="Morgado L.N."/>
            <person name="Niskanen T."/>
            <person name="Noordeloos M.E."/>
            <person name="Ohm R.A."/>
            <person name="Ortiz-Santana B."/>
            <person name="Ovrebo C."/>
            <person name="Racz N."/>
            <person name="Riley R."/>
            <person name="Savchenko A."/>
            <person name="Shiryaev A."/>
            <person name="Soop K."/>
            <person name="Spirin V."/>
            <person name="Szebenyi C."/>
            <person name="Tomsovsky M."/>
            <person name="Tulloss R.E."/>
            <person name="Uehling J."/>
            <person name="Grigoriev I.V."/>
            <person name="Vagvolgyi C."/>
            <person name="Papp T."/>
            <person name="Martin F.M."/>
            <person name="Miettinen O."/>
            <person name="Hibbett D.S."/>
            <person name="Nagy L.G."/>
        </authorList>
    </citation>
    <scope>NUCLEOTIDE SEQUENCE [LARGE SCALE GENOMIC DNA]</scope>
    <source>
        <strain evidence="2 3">CBS 166.37</strain>
    </source>
</reference>
<accession>A0A5C3LE31</accession>
<evidence type="ECO:0000256" key="1">
    <source>
        <dbReference type="SAM" id="MobiDB-lite"/>
    </source>
</evidence>
<feature type="compositionally biased region" description="Polar residues" evidence="1">
    <location>
        <begin position="143"/>
        <end position="152"/>
    </location>
</feature>
<dbReference type="AlphaFoldDB" id="A0A5C3LE31"/>